<evidence type="ECO:0000313" key="2">
    <source>
        <dbReference type="EMBL" id="AWB49167.1"/>
    </source>
</evidence>
<dbReference type="EMBL" id="CP028918">
    <property type="protein sequence ID" value="AWB49167.1"/>
    <property type="molecule type" value="Genomic_DNA"/>
</dbReference>
<evidence type="ECO:0000256" key="1">
    <source>
        <dbReference type="SAM" id="SignalP"/>
    </source>
</evidence>
<feature type="signal peptide" evidence="1">
    <location>
        <begin position="1"/>
        <end position="24"/>
    </location>
</feature>
<protein>
    <recommendedName>
        <fullName evidence="4">Secreted protein</fullName>
    </recommendedName>
</protein>
<dbReference type="Proteomes" id="UP000244496">
    <property type="component" value="Chromosome"/>
</dbReference>
<gene>
    <name evidence="2" type="ORF">HYN69_12220</name>
</gene>
<keyword evidence="1" id="KW-0732">Signal</keyword>
<reference evidence="2 3" key="1">
    <citation type="submission" date="2018-04" db="EMBL/GenBank/DDBJ databases">
        <title>Genome sequencing of Gemmobacter.</title>
        <authorList>
            <person name="Yi H."/>
            <person name="Baek M.-G."/>
        </authorList>
    </citation>
    <scope>NUCLEOTIDE SEQUENCE [LARGE SCALE GENOMIC DNA]</scope>
    <source>
        <strain evidence="2 3">HYN0069</strain>
    </source>
</reference>
<accession>A0A2S0UMY7</accession>
<name>A0A2S0UMY7_9RHOB</name>
<dbReference type="KEGG" id="geh:HYN69_12220"/>
<feature type="chain" id="PRO_5015745036" description="Secreted protein" evidence="1">
    <location>
        <begin position="25"/>
        <end position="91"/>
    </location>
</feature>
<organism evidence="2 3">
    <name type="scientific">Paragemmobacter aquarius</name>
    <dbReference type="NCBI Taxonomy" id="2169400"/>
    <lineage>
        <taxon>Bacteria</taxon>
        <taxon>Pseudomonadati</taxon>
        <taxon>Pseudomonadota</taxon>
        <taxon>Alphaproteobacteria</taxon>
        <taxon>Rhodobacterales</taxon>
        <taxon>Paracoccaceae</taxon>
        <taxon>Paragemmobacter</taxon>
    </lineage>
</organism>
<dbReference type="AlphaFoldDB" id="A0A2S0UMY7"/>
<keyword evidence="3" id="KW-1185">Reference proteome</keyword>
<evidence type="ECO:0000313" key="3">
    <source>
        <dbReference type="Proteomes" id="UP000244496"/>
    </source>
</evidence>
<proteinExistence type="predicted"/>
<sequence>MNKFLTSTAFVTGVAIGNAALAQAVFPDPAADPVPTASVSLLEGILADAADLSATAIGSLGSGAMTATIAGQMGAPAGIGSGLVIALVGNN</sequence>
<dbReference type="RefSeq" id="WP_108435984.1">
    <property type="nucleotide sequence ID" value="NZ_CP028918.1"/>
</dbReference>
<evidence type="ECO:0008006" key="4">
    <source>
        <dbReference type="Google" id="ProtNLM"/>
    </source>
</evidence>